<dbReference type="PANTHER" id="PTHR47354:SF7">
    <property type="entry name" value="NAD(P)H-FLAVIN REDUCTASE"/>
    <property type="match status" value="1"/>
</dbReference>
<evidence type="ECO:0008006" key="8">
    <source>
        <dbReference type="Google" id="ProtNLM"/>
    </source>
</evidence>
<dbReference type="PRINTS" id="PR00410">
    <property type="entry name" value="PHEHYDRXLASE"/>
</dbReference>
<dbReference type="PANTHER" id="PTHR47354">
    <property type="entry name" value="NADH OXIDOREDUCTASE HCR"/>
    <property type="match status" value="1"/>
</dbReference>
<dbReference type="SUPFAM" id="SSF52343">
    <property type="entry name" value="Ferredoxin reductase-like, C-terminal NADP-linked domain"/>
    <property type="match status" value="1"/>
</dbReference>
<dbReference type="InterPro" id="IPR050415">
    <property type="entry name" value="MRET"/>
</dbReference>
<dbReference type="Gene3D" id="2.40.30.10">
    <property type="entry name" value="Translation factors"/>
    <property type="match status" value="1"/>
</dbReference>
<dbReference type="InterPro" id="IPR012675">
    <property type="entry name" value="Beta-grasp_dom_sf"/>
</dbReference>
<dbReference type="GO" id="GO:0016491">
    <property type="term" value="F:oxidoreductase activity"/>
    <property type="evidence" value="ECO:0007669"/>
    <property type="project" value="UniProtKB-KW"/>
</dbReference>
<dbReference type="InterPro" id="IPR039261">
    <property type="entry name" value="FNR_nucleotide-bd"/>
</dbReference>
<comment type="similarity">
    <text evidence="3">Belongs to the Fre/LuxG FAD/NAD(P) flavoprotein oxidoreductase family.</text>
</comment>
<keyword evidence="2" id="KW-0455">Luminescence</keyword>
<feature type="domain" description="FAD-binding FR-type" evidence="5">
    <location>
        <begin position="106"/>
        <end position="206"/>
    </location>
</feature>
<dbReference type="Gene3D" id="3.40.50.80">
    <property type="entry name" value="Nucleotide-binding domain of ferredoxin-NADP reductase (FNR) module"/>
    <property type="match status" value="1"/>
</dbReference>
<dbReference type="RefSeq" id="WP_078745395.1">
    <property type="nucleotide sequence ID" value="NZ_FUXG01000011.1"/>
</dbReference>
<dbReference type="OrthoDB" id="9806195at2"/>
<dbReference type="Pfam" id="PF00175">
    <property type="entry name" value="NAD_binding_1"/>
    <property type="match status" value="1"/>
</dbReference>
<dbReference type="InterPro" id="IPR036010">
    <property type="entry name" value="2Fe-2S_ferredoxin-like_sf"/>
</dbReference>
<gene>
    <name evidence="6" type="ORF">BTE48_03835</name>
</gene>
<keyword evidence="7" id="KW-1185">Reference proteome</keyword>
<dbReference type="PROSITE" id="PS51085">
    <property type="entry name" value="2FE2S_FER_2"/>
    <property type="match status" value="1"/>
</dbReference>
<dbReference type="AlphaFoldDB" id="A0A1T4QB58"/>
<dbReference type="GO" id="GO:0051536">
    <property type="term" value="F:iron-sulfur cluster binding"/>
    <property type="evidence" value="ECO:0007669"/>
    <property type="project" value="InterPro"/>
</dbReference>
<dbReference type="PROSITE" id="PS51384">
    <property type="entry name" value="FAD_FR"/>
    <property type="match status" value="1"/>
</dbReference>
<dbReference type="EMBL" id="MTSM01000003">
    <property type="protein sequence ID" value="OPX56563.1"/>
    <property type="molecule type" value="Genomic_DNA"/>
</dbReference>
<dbReference type="SUPFAM" id="SSF54292">
    <property type="entry name" value="2Fe-2S ferredoxin-like"/>
    <property type="match status" value="1"/>
</dbReference>
<dbReference type="STRING" id="64969.SAMN02745127_01795"/>
<evidence type="ECO:0000256" key="3">
    <source>
        <dbReference type="ARBA" id="ARBA00038177"/>
    </source>
</evidence>
<evidence type="ECO:0000256" key="2">
    <source>
        <dbReference type="ARBA" id="ARBA00023223"/>
    </source>
</evidence>
<dbReference type="InterPro" id="IPR001433">
    <property type="entry name" value="OxRdtase_FAD/NAD-bd"/>
</dbReference>
<dbReference type="Proteomes" id="UP000191418">
    <property type="component" value="Unassembled WGS sequence"/>
</dbReference>
<evidence type="ECO:0000256" key="1">
    <source>
        <dbReference type="ARBA" id="ARBA00023002"/>
    </source>
</evidence>
<evidence type="ECO:0000313" key="6">
    <source>
        <dbReference type="EMBL" id="OPX56563.1"/>
    </source>
</evidence>
<feature type="domain" description="2Fe-2S ferredoxin-type" evidence="4">
    <location>
        <begin position="12"/>
        <end position="99"/>
    </location>
</feature>
<evidence type="ECO:0000313" key="7">
    <source>
        <dbReference type="Proteomes" id="UP000191418"/>
    </source>
</evidence>
<sequence>MNRQEDNPPAGYQVHCLPSGVVFNISTGQKLLEVATQQGFRLLKGCRNGVCEYCQCTLLKGQLAYSDRYGVQHAQQGETFLFCTAYALSDLDVELQRVLAPGEFTVKTLACQIKSVELLGSSDVYRVELLAPAGQVLDYDAGQYLEVILPNGERNAFSIANRPDGRLIELHIQHLPDRDNSRMLLQSLQKDSTVQVELPKGSCVLADTGTDRAFFVAAGTGFTQMKALLEEAFEQGSTQQLYLYWGARRLQDLYMAELPQQWEKTYDNFHFVPVIGDLLPDQEWHGHVGMLHDAMIKDHGKFDDATVYASGSPTMVYSVTDTLIQYGLDEGCVFSDVFAYAPRK</sequence>
<accession>A0A1T4QB58</accession>
<dbReference type="Gene3D" id="3.10.20.30">
    <property type="match status" value="1"/>
</dbReference>
<dbReference type="CDD" id="cd00207">
    <property type="entry name" value="fer2"/>
    <property type="match status" value="1"/>
</dbReference>
<evidence type="ECO:0000259" key="5">
    <source>
        <dbReference type="PROSITE" id="PS51384"/>
    </source>
</evidence>
<dbReference type="InterPro" id="IPR017927">
    <property type="entry name" value="FAD-bd_FR_type"/>
</dbReference>
<keyword evidence="1" id="KW-0560">Oxidoreductase</keyword>
<evidence type="ECO:0000259" key="4">
    <source>
        <dbReference type="PROSITE" id="PS51085"/>
    </source>
</evidence>
<reference evidence="6 7" key="1">
    <citation type="submission" date="2017-01" db="EMBL/GenBank/DDBJ databases">
        <title>Genome Sequencing of a Marine Spirillum, Oceanospirillum multiglobuliferum ATCC 33336, from Japan.</title>
        <authorList>
            <person name="Carney J.G."/>
            <person name="Trachtenberg A.M."/>
            <person name="Rheaume B.A."/>
            <person name="Linnane J.D."/>
            <person name="Pitts N.L."/>
            <person name="Mykles D.L."/>
            <person name="Maclea K.S."/>
        </authorList>
    </citation>
    <scope>NUCLEOTIDE SEQUENCE [LARGE SCALE GENOMIC DNA]</scope>
    <source>
        <strain evidence="6 7">ATCC 33336</strain>
    </source>
</reference>
<comment type="caution">
    <text evidence="6">The sequence shown here is derived from an EMBL/GenBank/DDBJ whole genome shotgun (WGS) entry which is preliminary data.</text>
</comment>
<dbReference type="SUPFAM" id="SSF63380">
    <property type="entry name" value="Riboflavin synthase domain-like"/>
    <property type="match status" value="1"/>
</dbReference>
<dbReference type="GO" id="GO:0008218">
    <property type="term" value="P:bioluminescence"/>
    <property type="evidence" value="ECO:0007669"/>
    <property type="project" value="UniProtKB-KW"/>
</dbReference>
<protein>
    <recommendedName>
        <fullName evidence="8">CDP-6-deoxy-delta-3,4-glucoseen reductase</fullName>
    </recommendedName>
</protein>
<organism evidence="6 7">
    <name type="scientific">Oceanospirillum multiglobuliferum</name>
    <dbReference type="NCBI Taxonomy" id="64969"/>
    <lineage>
        <taxon>Bacteria</taxon>
        <taxon>Pseudomonadati</taxon>
        <taxon>Pseudomonadota</taxon>
        <taxon>Gammaproteobacteria</taxon>
        <taxon>Oceanospirillales</taxon>
        <taxon>Oceanospirillaceae</taxon>
        <taxon>Oceanospirillum</taxon>
    </lineage>
</organism>
<dbReference type="InterPro" id="IPR017938">
    <property type="entry name" value="Riboflavin_synthase-like_b-brl"/>
</dbReference>
<proteinExistence type="inferred from homology"/>
<name>A0A1T4QB58_9GAMM</name>
<dbReference type="Pfam" id="PF00111">
    <property type="entry name" value="Fer2"/>
    <property type="match status" value="1"/>
</dbReference>
<dbReference type="CDD" id="cd06189">
    <property type="entry name" value="flavin_oxioreductase"/>
    <property type="match status" value="1"/>
</dbReference>
<dbReference type="InterPro" id="IPR001041">
    <property type="entry name" value="2Fe-2S_ferredoxin-type"/>
</dbReference>